<dbReference type="AlphaFoldDB" id="A0A1T5BE30"/>
<feature type="domain" description="N-acetyltransferase" evidence="1">
    <location>
        <begin position="17"/>
        <end position="189"/>
    </location>
</feature>
<dbReference type="InterPro" id="IPR000182">
    <property type="entry name" value="GNAT_dom"/>
</dbReference>
<dbReference type="RefSeq" id="WP_082212884.1">
    <property type="nucleotide sequence ID" value="NZ_FUZA01000001.1"/>
</dbReference>
<dbReference type="Proteomes" id="UP000190897">
    <property type="component" value="Unassembled WGS sequence"/>
</dbReference>
<keyword evidence="2" id="KW-0808">Transferase</keyword>
<dbReference type="Gene3D" id="3.40.630.30">
    <property type="match status" value="1"/>
</dbReference>
<dbReference type="EMBL" id="FUZA01000001">
    <property type="protein sequence ID" value="SKB45415.1"/>
    <property type="molecule type" value="Genomic_DNA"/>
</dbReference>
<keyword evidence="3" id="KW-1185">Reference proteome</keyword>
<dbReference type="CDD" id="cd04301">
    <property type="entry name" value="NAT_SF"/>
    <property type="match status" value="1"/>
</dbReference>
<sequence length="196" mass="22888">MLFVNFDPFPILETERLLLHAMSESHVEDMFKLRSNPQAMQYIGKPLLASRNEARDLIDAYSRNLRDKIGITWGIALKDIRVNESEGALIGTIGFHKMDLYNYRAEIGYMIHPDHWFKGIMSEALKRIVDYGFKEMYFHSIEAKISPENDASRKILLKHGFEKEAYFKESFHENGRFLDTEIYSLLNKPGERHKTA</sequence>
<reference evidence="3" key="1">
    <citation type="submission" date="2017-02" db="EMBL/GenBank/DDBJ databases">
        <authorList>
            <person name="Varghese N."/>
            <person name="Submissions S."/>
        </authorList>
    </citation>
    <scope>NUCLEOTIDE SEQUENCE [LARGE SCALE GENOMIC DNA]</scope>
    <source>
        <strain evidence="3">DSM 22270</strain>
    </source>
</reference>
<proteinExistence type="predicted"/>
<dbReference type="OrthoDB" id="9811523at2"/>
<protein>
    <submittedName>
        <fullName evidence="2">Ribosomal-protein-alanine N-acetyltransferase</fullName>
    </submittedName>
</protein>
<dbReference type="InterPro" id="IPR016181">
    <property type="entry name" value="Acyl_CoA_acyltransferase"/>
</dbReference>
<evidence type="ECO:0000313" key="3">
    <source>
        <dbReference type="Proteomes" id="UP000190897"/>
    </source>
</evidence>
<dbReference type="STRING" id="651661.SAMN05660293_00279"/>
<dbReference type="InterPro" id="IPR051531">
    <property type="entry name" value="N-acetyltransferase"/>
</dbReference>
<evidence type="ECO:0000259" key="1">
    <source>
        <dbReference type="PROSITE" id="PS51186"/>
    </source>
</evidence>
<dbReference type="Pfam" id="PF13302">
    <property type="entry name" value="Acetyltransf_3"/>
    <property type="match status" value="1"/>
</dbReference>
<dbReference type="GO" id="GO:0016747">
    <property type="term" value="F:acyltransferase activity, transferring groups other than amino-acyl groups"/>
    <property type="evidence" value="ECO:0007669"/>
    <property type="project" value="InterPro"/>
</dbReference>
<name>A0A1T5BE30_9BACT</name>
<dbReference type="SUPFAM" id="SSF55729">
    <property type="entry name" value="Acyl-CoA N-acyltransferases (Nat)"/>
    <property type="match status" value="1"/>
</dbReference>
<dbReference type="PANTHER" id="PTHR43792:SF1">
    <property type="entry name" value="N-ACETYLTRANSFERASE DOMAIN-CONTAINING PROTEIN"/>
    <property type="match status" value="1"/>
</dbReference>
<dbReference type="PANTHER" id="PTHR43792">
    <property type="entry name" value="GNAT FAMILY, PUTATIVE (AFU_ORTHOLOGUE AFUA_3G00765)-RELATED-RELATED"/>
    <property type="match status" value="1"/>
</dbReference>
<gene>
    <name evidence="2" type="ORF">SAMN05660293_00279</name>
</gene>
<accession>A0A1T5BE30</accession>
<dbReference type="PROSITE" id="PS51186">
    <property type="entry name" value="GNAT"/>
    <property type="match status" value="1"/>
</dbReference>
<organism evidence="2 3">
    <name type="scientific">Dyadobacter psychrophilus</name>
    <dbReference type="NCBI Taxonomy" id="651661"/>
    <lineage>
        <taxon>Bacteria</taxon>
        <taxon>Pseudomonadati</taxon>
        <taxon>Bacteroidota</taxon>
        <taxon>Cytophagia</taxon>
        <taxon>Cytophagales</taxon>
        <taxon>Spirosomataceae</taxon>
        <taxon>Dyadobacter</taxon>
    </lineage>
</organism>
<evidence type="ECO:0000313" key="2">
    <source>
        <dbReference type="EMBL" id="SKB45415.1"/>
    </source>
</evidence>